<gene>
    <name evidence="1" type="ORF">THIOM_003832</name>
</gene>
<dbReference type="AlphaFoldDB" id="A0A176RXE4"/>
<dbReference type="EMBL" id="LUTY01002356">
    <property type="protein sequence ID" value="OAD20462.1"/>
    <property type="molecule type" value="Genomic_DNA"/>
</dbReference>
<accession>A0A176RXE4</accession>
<keyword evidence="2" id="KW-1185">Reference proteome</keyword>
<organism evidence="1 2">
    <name type="scientific">Candidatus Thiomargarita nelsonii</name>
    <dbReference type="NCBI Taxonomy" id="1003181"/>
    <lineage>
        <taxon>Bacteria</taxon>
        <taxon>Pseudomonadati</taxon>
        <taxon>Pseudomonadota</taxon>
        <taxon>Gammaproteobacteria</taxon>
        <taxon>Thiotrichales</taxon>
        <taxon>Thiotrichaceae</taxon>
        <taxon>Thiomargarita</taxon>
    </lineage>
</organism>
<reference evidence="1 2" key="1">
    <citation type="submission" date="2016-05" db="EMBL/GenBank/DDBJ databases">
        <title>Single-cell genome of chain-forming Candidatus Thiomargarita nelsonii and comparison to other large sulfur-oxidizing bacteria.</title>
        <authorList>
            <person name="Winkel M."/>
            <person name="Salman V."/>
            <person name="Woyke T."/>
            <person name="Schulz-Vogt H."/>
            <person name="Richter M."/>
            <person name="Flood B."/>
            <person name="Bailey J."/>
            <person name="Amann R."/>
            <person name="Mussmann M."/>
        </authorList>
    </citation>
    <scope>NUCLEOTIDE SEQUENCE [LARGE SCALE GENOMIC DNA]</scope>
    <source>
        <strain evidence="1 2">THI036</strain>
    </source>
</reference>
<evidence type="ECO:0000313" key="2">
    <source>
        <dbReference type="Proteomes" id="UP000076962"/>
    </source>
</evidence>
<dbReference type="Proteomes" id="UP000076962">
    <property type="component" value="Unassembled WGS sequence"/>
</dbReference>
<evidence type="ECO:0000313" key="1">
    <source>
        <dbReference type="EMBL" id="OAD20462.1"/>
    </source>
</evidence>
<feature type="non-terminal residue" evidence="1">
    <location>
        <position position="1"/>
    </location>
</feature>
<dbReference type="SUPFAM" id="SSF56300">
    <property type="entry name" value="Metallo-dependent phosphatases"/>
    <property type="match status" value="1"/>
</dbReference>
<proteinExistence type="predicted"/>
<comment type="caution">
    <text evidence="1">The sequence shown here is derived from an EMBL/GenBank/DDBJ whole genome shotgun (WGS) entry which is preliminary data.</text>
</comment>
<sequence length="67" mass="7772">ITHYSPLHQSLLPEMLDALAKRISVDLRDLIETSNIWVHGHIHKKQDYFCGKTRIVCNPRGYSRAEV</sequence>
<name>A0A176RXE4_9GAMM</name>
<protein>
    <submittedName>
        <fullName evidence="1">Metallophosphoesterase</fullName>
    </submittedName>
</protein>
<dbReference type="InterPro" id="IPR029052">
    <property type="entry name" value="Metallo-depent_PP-like"/>
</dbReference>